<organism evidence="1 2">
    <name type="scientific">Scylla paramamosain</name>
    <name type="common">Mud crab</name>
    <dbReference type="NCBI Taxonomy" id="85552"/>
    <lineage>
        <taxon>Eukaryota</taxon>
        <taxon>Metazoa</taxon>
        <taxon>Ecdysozoa</taxon>
        <taxon>Arthropoda</taxon>
        <taxon>Crustacea</taxon>
        <taxon>Multicrustacea</taxon>
        <taxon>Malacostraca</taxon>
        <taxon>Eumalacostraca</taxon>
        <taxon>Eucarida</taxon>
        <taxon>Decapoda</taxon>
        <taxon>Pleocyemata</taxon>
        <taxon>Brachyura</taxon>
        <taxon>Eubrachyura</taxon>
        <taxon>Portunoidea</taxon>
        <taxon>Portunidae</taxon>
        <taxon>Portuninae</taxon>
        <taxon>Scylla</taxon>
    </lineage>
</organism>
<name>A0AAW0UZB8_SCYPA</name>
<dbReference type="AlphaFoldDB" id="A0AAW0UZB8"/>
<reference evidence="1 2" key="1">
    <citation type="submission" date="2023-03" db="EMBL/GenBank/DDBJ databases">
        <title>High-quality genome of Scylla paramamosain provides insights in environmental adaptation.</title>
        <authorList>
            <person name="Zhang L."/>
        </authorList>
    </citation>
    <scope>NUCLEOTIDE SEQUENCE [LARGE SCALE GENOMIC DNA]</scope>
    <source>
        <strain evidence="1">LZ_2023a</strain>
        <tissue evidence="1">Muscle</tissue>
    </source>
</reference>
<gene>
    <name evidence="1" type="ORF">O3P69_001784</name>
</gene>
<dbReference type="EMBL" id="JARAKH010000003">
    <property type="protein sequence ID" value="KAK8405448.1"/>
    <property type="molecule type" value="Genomic_DNA"/>
</dbReference>
<accession>A0AAW0UZB8</accession>
<proteinExistence type="predicted"/>
<evidence type="ECO:0000313" key="1">
    <source>
        <dbReference type="EMBL" id="KAK8405448.1"/>
    </source>
</evidence>
<keyword evidence="2" id="KW-1185">Reference proteome</keyword>
<protein>
    <submittedName>
        <fullName evidence="1">Uncharacterized protein</fullName>
    </submittedName>
</protein>
<sequence length="169" mass="19042">MARVLMKKTCAADDEDEGYVRPQERVSLDLRIGLRVAIELQEAPSKERQRQEWDNPVEYTEINKVIDDTLDIMLSMSPESVFINPHVSSAALAFSVKRLLDINSTVLKGGKTAIWDFGSPAKTIIHTRTMVSFLGFAKNMLRLSMSILRGTGIDPNNKYLKKSTLSLER</sequence>
<evidence type="ECO:0000313" key="2">
    <source>
        <dbReference type="Proteomes" id="UP001487740"/>
    </source>
</evidence>
<dbReference type="Proteomes" id="UP001487740">
    <property type="component" value="Unassembled WGS sequence"/>
</dbReference>
<comment type="caution">
    <text evidence="1">The sequence shown here is derived from an EMBL/GenBank/DDBJ whole genome shotgun (WGS) entry which is preliminary data.</text>
</comment>